<feature type="compositionally biased region" description="Polar residues" evidence="1">
    <location>
        <begin position="379"/>
        <end position="389"/>
    </location>
</feature>
<name>A0A086M4J6_TOXGO</name>
<feature type="region of interest" description="Disordered" evidence="1">
    <location>
        <begin position="474"/>
        <end position="504"/>
    </location>
</feature>
<feature type="compositionally biased region" description="Polar residues" evidence="1">
    <location>
        <begin position="215"/>
        <end position="233"/>
    </location>
</feature>
<feature type="compositionally biased region" description="Gly residues" evidence="1">
    <location>
        <begin position="1711"/>
        <end position="1723"/>
    </location>
</feature>
<reference evidence="2 3" key="1">
    <citation type="submission" date="2014-05" db="EMBL/GenBank/DDBJ databases">
        <authorList>
            <person name="Sibley D."/>
            <person name="Venepally P."/>
            <person name="Karamycheva S."/>
            <person name="Hadjithomas M."/>
            <person name="Khan A."/>
            <person name="Brunk B."/>
            <person name="Roos D."/>
            <person name="Caler E."/>
            <person name="Lorenzi H."/>
        </authorList>
    </citation>
    <scope>NUCLEOTIDE SEQUENCE [LARGE SCALE GENOMIC DNA]</scope>
    <source>
        <strain evidence="2 3">RUB</strain>
    </source>
</reference>
<accession>A0A086M4J6</accession>
<feature type="region of interest" description="Disordered" evidence="1">
    <location>
        <begin position="1"/>
        <end position="53"/>
    </location>
</feature>
<feature type="compositionally biased region" description="Basic and acidic residues" evidence="1">
    <location>
        <begin position="681"/>
        <end position="703"/>
    </location>
</feature>
<feature type="compositionally biased region" description="Low complexity" evidence="1">
    <location>
        <begin position="30"/>
        <end position="50"/>
    </location>
</feature>
<dbReference type="VEuPathDB" id="ToxoDB:TGRUB_232680"/>
<evidence type="ECO:0000313" key="2">
    <source>
        <dbReference type="EMBL" id="KFG63814.1"/>
    </source>
</evidence>
<feature type="compositionally biased region" description="Basic and acidic residues" evidence="1">
    <location>
        <begin position="618"/>
        <end position="630"/>
    </location>
</feature>
<sequence>MHRTDGPGHMVPMQQGPYRSLHSDEAAHGQQPEAPLQNPNLLPQNPHYLPHGPVDLFARGALHEATAASGRAQPESRQHVTPGADPAFQMCQGTLLGHQEVVSGREIDRRPATGAYRRDQAQPTPEQQYFYEQQRLLASQQQSVALHHAFPGLRGSISASGGHHLHGLVLPQNTGAPSQQVHLTDNHQANNTHVGKGQMYEDAARRRSQAPRRGNPTQPAVYQQLARQTTQTGVGRATSDASASGRATGDGGQIQVEPRDVIALLRQMAEESPEKFQMYRIESDMPAKALHQLLHELEKNQLIKQQEILRRAHALAAQQTQAAAEEKLNPSGPPSQAASKAVRSGGVSGDPQRLPGVALPLSHQQRCRDAPMGGVDSSVPATSWPTDSVQAGDGEEGAASENKAATRAPAHFVSSPNATDLADRGGTSGSAAGFFTHGGVQTARGTQQPRGVDVEPGAGSWGMGMPGVVGTVTKSPAADPAGFPAPSSDTTGSLKPRGPGNPSYEKQMELLLKLLKTPRGSLAIQQLVDAGRVKQDLLQAAMEKYRRQQEAEGSLPGANPGAGLSQAGDSTDRFPRPSKASPEGVDCLRGGDPSLAALPNPHFSDGRAAPASSDSQDADTHQAKRARLDAEPLLGGPRPENSGCREGAAGAQLAPGVSDGDSAFEEGTQDSAAGGSAVRRGRAEATPDSPDNERQGRESDSREQGGQAGRRCEGGGGSVQNVPGDTVQRTQGSGYSAVSLNPSDTSGGNGTASVGLRGPQSSSAGSGTQGAASGVNKGARSRASADSAGGDGGFAASKGPAHNRGSVVGNGFFTVDATRQLVGNNRMNFVRMMRALMSRPPATKHVEPYTWDGAHLAVAVEAPGTGFSDCAGSRRLYIGPNSQSLSDALRSCATRRPPAFAEYPGDPRFHETIARGAESVEPGVGAHLLHRLQERLAAPRGQPFYLRQAQMPLVGQIATRFPAQTGGYRPLREGGRMPGYFLDASGRSVALAGSCPANVAGAGRAEDTRFAPRRRLGKLDSHIQRLVDSAVRRLSGVYGRRFLLRDENAIRDTIKRALKDRIRAMAPSLSALSEYRVDRLFQRLSVRPDSSGAHAVDFDFPEGDEMGDGAFPDLLQDSFPSCTRGRQSAWEGADAGAGSAPATGSGGAGELLQHFSLKQDIDELQAFFMQKESDRQLVDRLRKLQESQRRNRTSRARQRAAPGGDAGAGTGLTVGDDLSRDVVGDPTDTLSALLGGPASGAAVEGAPDPSAWVSMLRSAGPLGSQQWKAQKAKQEQVAAQRRHNVAVAEAKAIEFAKVAQSQRCLLLKVTALDFRAFLHTTTAASLFPAQFRMRQLQLIELLHFDLQAPPVRVARHLLIGHPVPRAPASHPAAPSGASSSTASSVPPSSFSAATAARVAAAAGVRGPSSAPSHTQGGLPLGTRAGQALLPAATNAGTVPGGASRVSGGAPGLGEVRAGQMALPSAKGLAGAGYSDQDQGVKAQPPQSQAGLEGPPAGGKKGASKCARVRVRKKAGTSGGTPSAGSQKGVIAQQKDGAHAPPRAAISEVGQAGTARSGLEQNQESSGVDTAGGIDSLADLFGSGARPEDFVMASNNRRDERAKSGGPQDDTAGDQKKGPGSSLGGAKFKKGSAGQGDTTQRTGGGVSGSAAPGNAGKMSSLNRQAAGFDRQEPPERGADEAPVAEQKRHQEAGPGTAPFFLRPWTAGAAPEGQGGEEFGGGAGGVVIPDLDGEGDDEFI</sequence>
<feature type="region of interest" description="Disordered" evidence="1">
    <location>
        <begin position="1122"/>
        <end position="1147"/>
    </location>
</feature>
<comment type="caution">
    <text evidence="2">The sequence shown here is derived from an EMBL/GenBank/DDBJ whole genome shotgun (WGS) entry which is preliminary data.</text>
</comment>
<feature type="compositionally biased region" description="Polar residues" evidence="1">
    <location>
        <begin position="719"/>
        <end position="746"/>
    </location>
</feature>
<feature type="region of interest" description="Disordered" evidence="1">
    <location>
        <begin position="1366"/>
        <end position="1388"/>
    </location>
</feature>
<gene>
    <name evidence="2" type="ORF">TGRUB_232680</name>
</gene>
<feature type="region of interest" description="Disordered" evidence="1">
    <location>
        <begin position="189"/>
        <end position="253"/>
    </location>
</feature>
<feature type="compositionally biased region" description="Acidic residues" evidence="1">
    <location>
        <begin position="1729"/>
        <end position="1738"/>
    </location>
</feature>
<feature type="compositionally biased region" description="Low complexity" evidence="1">
    <location>
        <begin position="1132"/>
        <end position="1143"/>
    </location>
</feature>
<feature type="region of interest" description="Disordered" evidence="1">
    <location>
        <begin position="1183"/>
        <end position="1217"/>
    </location>
</feature>
<evidence type="ECO:0000256" key="1">
    <source>
        <dbReference type="SAM" id="MobiDB-lite"/>
    </source>
</evidence>
<protein>
    <submittedName>
        <fullName evidence="2">Uncharacterized protein</fullName>
    </submittedName>
</protein>
<feature type="region of interest" description="Disordered" evidence="1">
    <location>
        <begin position="320"/>
        <end position="408"/>
    </location>
</feature>
<dbReference type="EMBL" id="AFYV02000844">
    <property type="protein sequence ID" value="KFG63814.1"/>
    <property type="molecule type" value="Genomic_DNA"/>
</dbReference>
<feature type="compositionally biased region" description="Basic and acidic residues" evidence="1">
    <location>
        <begin position="1668"/>
        <end position="1690"/>
    </location>
</feature>
<dbReference type="OrthoDB" id="331504at2759"/>
<evidence type="ECO:0000313" key="3">
    <source>
        <dbReference type="Proteomes" id="UP000028834"/>
    </source>
</evidence>
<feature type="compositionally biased region" description="Polar residues" evidence="1">
    <location>
        <begin position="1558"/>
        <end position="1567"/>
    </location>
</feature>
<feature type="compositionally biased region" description="Low complexity" evidence="1">
    <location>
        <begin position="758"/>
        <end position="799"/>
    </location>
</feature>
<dbReference type="Proteomes" id="UP000028834">
    <property type="component" value="Unassembled WGS sequence"/>
</dbReference>
<feature type="region of interest" description="Disordered" evidence="1">
    <location>
        <begin position="544"/>
        <end position="801"/>
    </location>
</feature>
<organism evidence="2 3">
    <name type="scientific">Toxoplasma gondii RUB</name>
    <dbReference type="NCBI Taxonomy" id="935652"/>
    <lineage>
        <taxon>Eukaryota</taxon>
        <taxon>Sar</taxon>
        <taxon>Alveolata</taxon>
        <taxon>Apicomplexa</taxon>
        <taxon>Conoidasida</taxon>
        <taxon>Coccidia</taxon>
        <taxon>Eucoccidiorida</taxon>
        <taxon>Eimeriorina</taxon>
        <taxon>Sarcocystidae</taxon>
        <taxon>Toxoplasma</taxon>
    </lineage>
</organism>
<proteinExistence type="predicted"/>
<feature type="region of interest" description="Disordered" evidence="1">
    <location>
        <begin position="1466"/>
        <end position="1738"/>
    </location>
</feature>